<evidence type="ECO:0000256" key="5">
    <source>
        <dbReference type="ARBA" id="ARBA00023002"/>
    </source>
</evidence>
<keyword evidence="4 8" id="KW-0521">NADP</keyword>
<feature type="active site" description="Nucleophile" evidence="8 9">
    <location>
        <position position="47"/>
    </location>
</feature>
<comment type="similarity">
    <text evidence="2 8 13">Belongs to the glutamyl-tRNA reductase family.</text>
</comment>
<evidence type="ECO:0000313" key="17">
    <source>
        <dbReference type="EMBL" id="RFA29790.1"/>
    </source>
</evidence>
<comment type="domain">
    <text evidence="8">Possesses an unusual extended V-shaped dimeric structure with each monomer consisting of three distinct domains arranged along a curved 'spinal' alpha-helix. The N-terminal catalytic domain specifically recognizes the glutamate moiety of the substrate. The second domain is the NADPH-binding domain, and the third C-terminal domain is responsible for dimerization.</text>
</comment>
<keyword evidence="5 8" id="KW-0560">Oxidoreductase</keyword>
<comment type="pathway">
    <text evidence="1 8 13">Porphyrin-containing compound metabolism; protoporphyrin-IX biosynthesis; 5-aminolevulinate from L-glutamyl-tRNA(Glu): step 1/2.</text>
</comment>
<dbReference type="InterPro" id="IPR036453">
    <property type="entry name" value="GluRdtase_dimer_dom_sf"/>
</dbReference>
<evidence type="ECO:0000256" key="9">
    <source>
        <dbReference type="PIRSR" id="PIRSR000445-1"/>
    </source>
</evidence>
<accession>A0A3E0WEN0</accession>
<gene>
    <name evidence="8" type="primary">hemA</name>
    <name evidence="17" type="ORF">B7R25_00850</name>
</gene>
<dbReference type="InterPro" id="IPR018214">
    <property type="entry name" value="GluRdtase_CS"/>
</dbReference>
<feature type="binding site" evidence="8 10">
    <location>
        <begin position="116"/>
        <end position="118"/>
    </location>
    <ligand>
        <name>substrate</name>
    </ligand>
</feature>
<evidence type="ECO:0000256" key="12">
    <source>
        <dbReference type="PIRSR" id="PIRSR000445-4"/>
    </source>
</evidence>
<feature type="domain" description="Tetrapyrrole biosynthesis glutamyl-tRNA reductase dimerisation" evidence="14">
    <location>
        <begin position="320"/>
        <end position="412"/>
    </location>
</feature>
<dbReference type="NCBIfam" id="NF000750">
    <property type="entry name" value="PRK00045.3-4"/>
    <property type="match status" value="1"/>
</dbReference>
<evidence type="ECO:0000313" key="18">
    <source>
        <dbReference type="Proteomes" id="UP000257080"/>
    </source>
</evidence>
<dbReference type="NCBIfam" id="TIGR01035">
    <property type="entry name" value="hemA"/>
    <property type="match status" value="1"/>
</dbReference>
<dbReference type="OrthoDB" id="110209at2"/>
<name>A0A3E0WEN0_9MICO</name>
<dbReference type="InterPro" id="IPR015896">
    <property type="entry name" value="4pyrrol_synth_GluRdtase_dimer"/>
</dbReference>
<comment type="function">
    <text evidence="8">Catalyzes the NADPH-dependent reduction of glutamyl-tRNA(Glu) to glutamate 1-semialdehyde (GSA).</text>
</comment>
<proteinExistence type="inferred from homology"/>
<dbReference type="SUPFAM" id="SSF51735">
    <property type="entry name" value="NAD(P)-binding Rossmann-fold domains"/>
    <property type="match status" value="1"/>
</dbReference>
<dbReference type="SUPFAM" id="SSF69742">
    <property type="entry name" value="Glutamyl tRNA-reductase catalytic, N-terminal domain"/>
    <property type="match status" value="1"/>
</dbReference>
<evidence type="ECO:0000259" key="15">
    <source>
        <dbReference type="Pfam" id="PF01488"/>
    </source>
</evidence>
<evidence type="ECO:0000256" key="11">
    <source>
        <dbReference type="PIRSR" id="PIRSR000445-3"/>
    </source>
</evidence>
<dbReference type="Gene3D" id="3.30.460.30">
    <property type="entry name" value="Glutamyl-tRNA reductase, N-terminal domain"/>
    <property type="match status" value="1"/>
</dbReference>
<dbReference type="PROSITE" id="PS00747">
    <property type="entry name" value="GLUTR"/>
    <property type="match status" value="1"/>
</dbReference>
<dbReference type="PANTHER" id="PTHR43013:SF1">
    <property type="entry name" value="GLUTAMYL-TRNA REDUCTASE"/>
    <property type="match status" value="1"/>
</dbReference>
<dbReference type="GO" id="GO:0050661">
    <property type="term" value="F:NADP binding"/>
    <property type="evidence" value="ECO:0007669"/>
    <property type="project" value="InterPro"/>
</dbReference>
<evidence type="ECO:0000256" key="6">
    <source>
        <dbReference type="ARBA" id="ARBA00023244"/>
    </source>
</evidence>
<organism evidence="17 18">
    <name type="scientific">Subtercola boreus</name>
    <dbReference type="NCBI Taxonomy" id="120213"/>
    <lineage>
        <taxon>Bacteria</taxon>
        <taxon>Bacillati</taxon>
        <taxon>Actinomycetota</taxon>
        <taxon>Actinomycetes</taxon>
        <taxon>Micrococcales</taxon>
        <taxon>Microbacteriaceae</taxon>
        <taxon>Subtercola</taxon>
    </lineage>
</organism>
<evidence type="ECO:0000256" key="3">
    <source>
        <dbReference type="ARBA" id="ARBA00012970"/>
    </source>
</evidence>
<comment type="subunit">
    <text evidence="8">Homodimer.</text>
</comment>
<evidence type="ECO:0000256" key="4">
    <source>
        <dbReference type="ARBA" id="ARBA00022857"/>
    </source>
</evidence>
<dbReference type="Pfam" id="PF01488">
    <property type="entry name" value="Shikimate_DH"/>
    <property type="match status" value="1"/>
</dbReference>
<dbReference type="RefSeq" id="WP_116417088.1">
    <property type="nucleotide sequence ID" value="NZ_NBXC01000002.1"/>
</dbReference>
<reference evidence="17 18" key="1">
    <citation type="submission" date="2017-04" db="EMBL/GenBank/DDBJ databases">
        <title>Comparative genome analysis of Subtercola boreus.</title>
        <authorList>
            <person name="Cho Y.-J."/>
            <person name="Cho A."/>
            <person name="Kim O.-S."/>
            <person name="Lee J.-I."/>
        </authorList>
    </citation>
    <scope>NUCLEOTIDE SEQUENCE [LARGE SCALE GENOMIC DNA]</scope>
    <source>
        <strain evidence="17 18">P28004</strain>
    </source>
</reference>
<comment type="miscellaneous">
    <text evidence="8">During catalysis, the active site Cys acts as a nucleophile attacking the alpha-carbonyl group of tRNA-bound glutamate with the formation of a thioester intermediate between enzyme and glutamate, and the concomitant release of tRNA(Glu). The thioester intermediate is finally reduced by direct hydride transfer from NADPH, to form the product GSA.</text>
</comment>
<feature type="binding site" evidence="8 10">
    <location>
        <begin position="46"/>
        <end position="49"/>
    </location>
    <ligand>
        <name>substrate</name>
    </ligand>
</feature>
<evidence type="ECO:0000259" key="16">
    <source>
        <dbReference type="Pfam" id="PF05201"/>
    </source>
</evidence>
<dbReference type="PIRSF" id="PIRSF000445">
    <property type="entry name" value="4pyrrol_synth_GluRdtase"/>
    <property type="match status" value="1"/>
</dbReference>
<evidence type="ECO:0000256" key="2">
    <source>
        <dbReference type="ARBA" id="ARBA00005916"/>
    </source>
</evidence>
<dbReference type="InterPro" id="IPR000343">
    <property type="entry name" value="4pyrrol_synth_GluRdtase"/>
</dbReference>
<dbReference type="GO" id="GO:0008883">
    <property type="term" value="F:glutamyl-tRNA reductase activity"/>
    <property type="evidence" value="ECO:0007669"/>
    <property type="project" value="UniProtKB-UniRule"/>
</dbReference>
<dbReference type="PANTHER" id="PTHR43013">
    <property type="entry name" value="GLUTAMYL-TRNA REDUCTASE"/>
    <property type="match status" value="1"/>
</dbReference>
<feature type="binding site" evidence="8 11">
    <location>
        <begin position="191"/>
        <end position="196"/>
    </location>
    <ligand>
        <name>NADP(+)</name>
        <dbReference type="ChEBI" id="CHEBI:58349"/>
    </ligand>
</feature>
<dbReference type="InterPro" id="IPR036291">
    <property type="entry name" value="NAD(P)-bd_dom_sf"/>
</dbReference>
<evidence type="ECO:0000256" key="8">
    <source>
        <dbReference type="HAMAP-Rule" id="MF_00087"/>
    </source>
</evidence>
<feature type="binding site" evidence="8 10">
    <location>
        <position position="122"/>
    </location>
    <ligand>
        <name>substrate</name>
    </ligand>
</feature>
<feature type="site" description="Important for activity" evidence="8 12">
    <location>
        <position position="101"/>
    </location>
</feature>
<dbReference type="EMBL" id="NBXE01000002">
    <property type="protein sequence ID" value="RFA29790.1"/>
    <property type="molecule type" value="Genomic_DNA"/>
</dbReference>
<comment type="caution">
    <text evidence="17">The sequence shown here is derived from an EMBL/GenBank/DDBJ whole genome shotgun (WGS) entry which is preliminary data.</text>
</comment>
<comment type="catalytic activity">
    <reaction evidence="7 8 13">
        <text>(S)-4-amino-5-oxopentanoate + tRNA(Glu) + NADP(+) = L-glutamyl-tRNA(Glu) + NADPH + H(+)</text>
        <dbReference type="Rhea" id="RHEA:12344"/>
        <dbReference type="Rhea" id="RHEA-COMP:9663"/>
        <dbReference type="Rhea" id="RHEA-COMP:9680"/>
        <dbReference type="ChEBI" id="CHEBI:15378"/>
        <dbReference type="ChEBI" id="CHEBI:57501"/>
        <dbReference type="ChEBI" id="CHEBI:57783"/>
        <dbReference type="ChEBI" id="CHEBI:58349"/>
        <dbReference type="ChEBI" id="CHEBI:78442"/>
        <dbReference type="ChEBI" id="CHEBI:78520"/>
        <dbReference type="EC" id="1.2.1.70"/>
    </reaction>
</comment>
<dbReference type="GO" id="GO:0019353">
    <property type="term" value="P:protoporphyrinogen IX biosynthetic process from glutamate"/>
    <property type="evidence" value="ECO:0007669"/>
    <property type="project" value="TreeGrafter"/>
</dbReference>
<evidence type="ECO:0000259" key="14">
    <source>
        <dbReference type="Pfam" id="PF00745"/>
    </source>
</evidence>
<dbReference type="SUPFAM" id="SSF69075">
    <property type="entry name" value="Glutamyl tRNA-reductase dimerization domain"/>
    <property type="match status" value="1"/>
</dbReference>
<evidence type="ECO:0000256" key="1">
    <source>
        <dbReference type="ARBA" id="ARBA00005059"/>
    </source>
</evidence>
<dbReference type="EC" id="1.2.1.70" evidence="3 8"/>
<dbReference type="InterPro" id="IPR006151">
    <property type="entry name" value="Shikm_DH/Glu-tRNA_Rdtase"/>
</dbReference>
<dbReference type="HAMAP" id="MF_00087">
    <property type="entry name" value="Glu_tRNA_reductase"/>
    <property type="match status" value="1"/>
</dbReference>
<evidence type="ECO:0000256" key="7">
    <source>
        <dbReference type="ARBA" id="ARBA00047464"/>
    </source>
</evidence>
<feature type="domain" description="Quinate/shikimate 5-dehydrogenase/glutamyl-tRNA reductase" evidence="15">
    <location>
        <begin position="173"/>
        <end position="304"/>
    </location>
</feature>
<keyword evidence="6 8" id="KW-0627">Porphyrin biosynthesis</keyword>
<dbReference type="Proteomes" id="UP000257080">
    <property type="component" value="Unassembled WGS sequence"/>
</dbReference>
<dbReference type="InterPro" id="IPR015895">
    <property type="entry name" value="4pyrrol_synth_GluRdtase_N"/>
</dbReference>
<dbReference type="InterPro" id="IPR036343">
    <property type="entry name" value="GluRdtase_N_sf"/>
</dbReference>
<sequence length="438" mass="45388">MLICLTASHRNASFTLLEKLSIGAPSVAPSLVGDSDFIQGAVVLATCNRFEAYLDVDEPLTAGSALAASEVIEAVSRASGVEAADVFDVVTVLSGDTVAEHLFSVSSGLESVVVGEDEIAGQVRRALQTARVEGTTSSALERLFQRASHTSRDVKTKTGVGGAGRSLVRLALELAESRVTDWSQTRVLVVGTGKYARVSLTALQERGATDFTVYSPSGRTAPFAARLGIPQVWAEGLAAAIGRSDVIVTASQSPVAVLTAAHFVRAAAAPDALQRRLVIDLGLPRNVDAAVASLAGVELLDLETISLHAPIDEFASTTSARAMVDEAAAEYSAARVESEVTPAVVALRSHFFDALDAELARAHARGDHSPETEAALRHLVGVLLHTPSVRARDLARSGNGPAFVAALESLYGVKPASAVAPFAILPAATPADGESAAS</sequence>
<dbReference type="Pfam" id="PF05201">
    <property type="entry name" value="GlutR_N"/>
    <property type="match status" value="1"/>
</dbReference>
<feature type="binding site" evidence="8 10">
    <location>
        <position position="111"/>
    </location>
    <ligand>
        <name>substrate</name>
    </ligand>
</feature>
<dbReference type="Gene3D" id="3.40.50.720">
    <property type="entry name" value="NAD(P)-binding Rossmann-like Domain"/>
    <property type="match status" value="1"/>
</dbReference>
<evidence type="ECO:0000256" key="13">
    <source>
        <dbReference type="RuleBase" id="RU000584"/>
    </source>
</evidence>
<dbReference type="UniPathway" id="UPA00251">
    <property type="reaction ID" value="UER00316"/>
</dbReference>
<feature type="domain" description="Glutamyl-tRNA reductase N-terminal" evidence="16">
    <location>
        <begin position="6"/>
        <end position="158"/>
    </location>
</feature>
<dbReference type="Pfam" id="PF00745">
    <property type="entry name" value="GlutR_dimer"/>
    <property type="match status" value="1"/>
</dbReference>
<protein>
    <recommendedName>
        <fullName evidence="3 8">Glutamyl-tRNA reductase</fullName>
        <shortName evidence="8">GluTR</shortName>
        <ecNumber evidence="3 8">1.2.1.70</ecNumber>
    </recommendedName>
</protein>
<evidence type="ECO:0000256" key="10">
    <source>
        <dbReference type="PIRSR" id="PIRSR000445-2"/>
    </source>
</evidence>
<dbReference type="AlphaFoldDB" id="A0A3E0WEN0"/>